<evidence type="ECO:0000313" key="4">
    <source>
        <dbReference type="WBParaSite" id="PDA_v2.g30729.t1"/>
    </source>
</evidence>
<dbReference type="Pfam" id="PF00059">
    <property type="entry name" value="Lectin_C"/>
    <property type="match status" value="2"/>
</dbReference>
<keyword evidence="3" id="KW-1185">Reference proteome</keyword>
<protein>
    <submittedName>
        <fullName evidence="4">C-type lectin domain-containing protein</fullName>
    </submittedName>
</protein>
<dbReference type="Gene3D" id="3.10.100.10">
    <property type="entry name" value="Mannose-Binding Protein A, subunit A"/>
    <property type="match status" value="2"/>
</dbReference>
<dbReference type="InterPro" id="IPR016186">
    <property type="entry name" value="C-type_lectin-like/link_sf"/>
</dbReference>
<name>A0A914QFU2_9BILA</name>
<feature type="domain" description="C-type lectin" evidence="2">
    <location>
        <begin position="1"/>
        <end position="58"/>
    </location>
</feature>
<sequence length="240" mass="27329">MTIGLNCTFGNCSWTDGTPFDYNDFSFQSNQTGCGTMSLATGYWNIENCFYKRFYVCQVPETFVVSTPPPTTTTSKATTSQATSNPSTSTSPCSSDDWVYFNETNSCYYWTSAFNWTSAEAFCVGENSHLASVHSYAELNFLKFIYNGDVWIGLHADKGPIELNTKWQWTDGSYLDYLPWGGTYSFPTLVYATLSKNFWIGLFATDNPVQLNTTWQWTDNTAVNYLPWYNIWSLKKPVWC</sequence>
<dbReference type="PROSITE" id="PS50041">
    <property type="entry name" value="C_TYPE_LECTIN_2"/>
    <property type="match status" value="2"/>
</dbReference>
<reference evidence="4" key="1">
    <citation type="submission" date="2022-11" db="UniProtKB">
        <authorList>
            <consortium name="WormBaseParasite"/>
        </authorList>
    </citation>
    <scope>IDENTIFICATION</scope>
</reference>
<evidence type="ECO:0000259" key="2">
    <source>
        <dbReference type="PROSITE" id="PS50041"/>
    </source>
</evidence>
<dbReference type="InterPro" id="IPR050111">
    <property type="entry name" value="C-type_lectin/snaclec_domain"/>
</dbReference>
<dbReference type="InterPro" id="IPR001304">
    <property type="entry name" value="C-type_lectin-like"/>
</dbReference>
<accession>A0A914QFU2</accession>
<dbReference type="WBParaSite" id="PDA_v2.g30729.t1">
    <property type="protein sequence ID" value="PDA_v2.g30729.t1"/>
    <property type="gene ID" value="PDA_v2.g30729"/>
</dbReference>
<dbReference type="PANTHER" id="PTHR22803">
    <property type="entry name" value="MANNOSE, PHOSPHOLIPASE, LECTIN RECEPTOR RELATED"/>
    <property type="match status" value="1"/>
</dbReference>
<evidence type="ECO:0000313" key="3">
    <source>
        <dbReference type="Proteomes" id="UP000887578"/>
    </source>
</evidence>
<organism evidence="3 4">
    <name type="scientific">Panagrolaimus davidi</name>
    <dbReference type="NCBI Taxonomy" id="227884"/>
    <lineage>
        <taxon>Eukaryota</taxon>
        <taxon>Metazoa</taxon>
        <taxon>Ecdysozoa</taxon>
        <taxon>Nematoda</taxon>
        <taxon>Chromadorea</taxon>
        <taxon>Rhabditida</taxon>
        <taxon>Tylenchina</taxon>
        <taxon>Panagrolaimomorpha</taxon>
        <taxon>Panagrolaimoidea</taxon>
        <taxon>Panagrolaimidae</taxon>
        <taxon>Panagrolaimus</taxon>
    </lineage>
</organism>
<proteinExistence type="predicted"/>
<evidence type="ECO:0000256" key="1">
    <source>
        <dbReference type="SAM" id="MobiDB-lite"/>
    </source>
</evidence>
<dbReference type="Proteomes" id="UP000887578">
    <property type="component" value="Unplaced"/>
</dbReference>
<feature type="domain" description="C-type lectin" evidence="2">
    <location>
        <begin position="103"/>
        <end position="219"/>
    </location>
</feature>
<feature type="region of interest" description="Disordered" evidence="1">
    <location>
        <begin position="68"/>
        <end position="93"/>
    </location>
</feature>
<dbReference type="CDD" id="cd00037">
    <property type="entry name" value="CLECT"/>
    <property type="match status" value="1"/>
</dbReference>
<dbReference type="SMART" id="SM00034">
    <property type="entry name" value="CLECT"/>
    <property type="match status" value="1"/>
</dbReference>
<dbReference type="InterPro" id="IPR016187">
    <property type="entry name" value="CTDL_fold"/>
</dbReference>
<feature type="compositionally biased region" description="Low complexity" evidence="1">
    <location>
        <begin position="72"/>
        <end position="93"/>
    </location>
</feature>
<dbReference type="AlphaFoldDB" id="A0A914QFU2"/>
<dbReference type="SUPFAM" id="SSF56436">
    <property type="entry name" value="C-type lectin-like"/>
    <property type="match status" value="3"/>
</dbReference>